<name>A0A6L5XP25_9BACT</name>
<gene>
    <name evidence="2" type="ORF">FYJ44_12710</name>
</gene>
<keyword evidence="1" id="KW-0732">Signal</keyword>
<feature type="signal peptide" evidence="1">
    <location>
        <begin position="1"/>
        <end position="26"/>
    </location>
</feature>
<sequence length="446" mass="51327">MARSRGISLALCVLSMLLGGCGFRSAPPTESPHVRPVGHLQIALPGSFTPVPRASLYAWRKEGKDECTLYLMEQPYADAAQWQREFAEVWQRLRNDHTNRLRDKVGWEGDASALFGAPARYSLCEYSQLHVLVQKDGALLHLMQRLRPTELKTVDDYGRKKQEEVRRDLELKDFNPAPSDVVMESLRRMADLARRWSPPYAGQTAPGENAFYTLLGRVDESPRCPALWENARFTWTDFEHGLNVRVETQTSAWPSDNGWAERHELEDYYSSSRRGGGGISPVLLGYALFKLAGESLDFSRQRAPSPTRDRHRVRQLNGLYGLEEVRYYTKKKADSPVIYDFYARWEHFGNFKDTHLPYFKITLEGDTAQPEAFMGLWDALLESVRPNDPRTVPVYVRPKRGNFSYEEHIKNEPPRWKERGKKPWMTDIDPDHYAEPLSCVNKAFGR</sequence>
<reference evidence="2 3" key="1">
    <citation type="submission" date="2019-09" db="EMBL/GenBank/DDBJ databases">
        <title>In-depth cultivation of the pig gut microbiome towards novel bacterial diversity and tailored functional studies.</title>
        <authorList>
            <person name="Wylensek D."/>
            <person name="Hitch T.C.A."/>
            <person name="Clavel T."/>
        </authorList>
    </citation>
    <scope>NUCLEOTIDE SEQUENCE [LARGE SCALE GENOMIC DNA]</scope>
    <source>
        <strain evidence="2 3">PG-178-WT-4</strain>
    </source>
</reference>
<feature type="chain" id="PRO_5026871672" description="Lipoprotein" evidence="1">
    <location>
        <begin position="27"/>
        <end position="446"/>
    </location>
</feature>
<evidence type="ECO:0000256" key="1">
    <source>
        <dbReference type="SAM" id="SignalP"/>
    </source>
</evidence>
<evidence type="ECO:0000313" key="3">
    <source>
        <dbReference type="Proteomes" id="UP000477488"/>
    </source>
</evidence>
<dbReference type="AlphaFoldDB" id="A0A6L5XP25"/>
<dbReference type="RefSeq" id="WP_154512713.1">
    <property type="nucleotide sequence ID" value="NZ_VUMH01000015.1"/>
</dbReference>
<keyword evidence="3" id="KW-1185">Reference proteome</keyword>
<organism evidence="2 3">
    <name type="scientific">Desulfovibrio porci</name>
    <dbReference type="NCBI Taxonomy" id="2605782"/>
    <lineage>
        <taxon>Bacteria</taxon>
        <taxon>Pseudomonadati</taxon>
        <taxon>Thermodesulfobacteriota</taxon>
        <taxon>Desulfovibrionia</taxon>
        <taxon>Desulfovibrionales</taxon>
        <taxon>Desulfovibrionaceae</taxon>
        <taxon>Desulfovibrio</taxon>
    </lineage>
</organism>
<comment type="caution">
    <text evidence="2">The sequence shown here is derived from an EMBL/GenBank/DDBJ whole genome shotgun (WGS) entry which is preliminary data.</text>
</comment>
<dbReference type="EMBL" id="VUMH01000015">
    <property type="protein sequence ID" value="MSS28872.1"/>
    <property type="molecule type" value="Genomic_DNA"/>
</dbReference>
<evidence type="ECO:0000313" key="2">
    <source>
        <dbReference type="EMBL" id="MSS28872.1"/>
    </source>
</evidence>
<protein>
    <recommendedName>
        <fullName evidence="4">Lipoprotein</fullName>
    </recommendedName>
</protein>
<dbReference type="Proteomes" id="UP000477488">
    <property type="component" value="Unassembled WGS sequence"/>
</dbReference>
<evidence type="ECO:0008006" key="4">
    <source>
        <dbReference type="Google" id="ProtNLM"/>
    </source>
</evidence>
<proteinExistence type="predicted"/>
<dbReference type="PROSITE" id="PS51257">
    <property type="entry name" value="PROKAR_LIPOPROTEIN"/>
    <property type="match status" value="1"/>
</dbReference>
<accession>A0A6L5XP25</accession>